<name>A0A1I3QE19_9ACTN</name>
<dbReference type="STRING" id="1005945.SAMN05216561_1256"/>
<dbReference type="SUPFAM" id="SSF56112">
    <property type="entry name" value="Protein kinase-like (PK-like)"/>
    <property type="match status" value="1"/>
</dbReference>
<dbReference type="AlphaFoldDB" id="A0A1I3QE19"/>
<dbReference type="RefSeq" id="WP_170259286.1">
    <property type="nucleotide sequence ID" value="NZ_BKAF01000035.1"/>
</dbReference>
<dbReference type="EMBL" id="FOQG01000025">
    <property type="protein sequence ID" value="SFJ32383.1"/>
    <property type="molecule type" value="Genomic_DNA"/>
</dbReference>
<dbReference type="InterPro" id="IPR002575">
    <property type="entry name" value="Aminoglycoside_PTrfase"/>
</dbReference>
<dbReference type="Proteomes" id="UP000198649">
    <property type="component" value="Unassembled WGS sequence"/>
</dbReference>
<keyword evidence="2" id="KW-0808">Transferase</keyword>
<protein>
    <submittedName>
        <fullName evidence="2">Phosphotransferase enzyme family protein</fullName>
    </submittedName>
</protein>
<dbReference type="GO" id="GO:0016740">
    <property type="term" value="F:transferase activity"/>
    <property type="evidence" value="ECO:0007669"/>
    <property type="project" value="UniProtKB-KW"/>
</dbReference>
<evidence type="ECO:0000313" key="3">
    <source>
        <dbReference type="Proteomes" id="UP000198649"/>
    </source>
</evidence>
<proteinExistence type="predicted"/>
<accession>A0A1I3QE19</accession>
<dbReference type="Pfam" id="PF01636">
    <property type="entry name" value="APH"/>
    <property type="match status" value="1"/>
</dbReference>
<keyword evidence="3" id="KW-1185">Reference proteome</keyword>
<sequence>MSTPGSTTVLGPASVEDTVLAAMVADLLGHPSVDLLDVHVEPVAYDVASITTVSRHWVSGTARTPDGVRPWRIFVKHVQSWRHSPYFAHVPEEVQELAAAGVPWRIEPLVYRSNLHEHLPDGLAMPRALGVFDLAHDSAAVWLPEVAHPPVDWTAQRYERAAYLLGRLAGSPSVASRAGVGHFDWSPRVYLEGRLRFEVVPPVLGDDAWRVPGVMEAFGVKLRERMRAGAGRLDELVSELDALPRASAHGDASPNNLLPGAGHDDFVLIDFGFFMTQPVAFDLGQLMAGETQLGGGPDDLEAADAACVTAYTLGLGDEGRVVDEAVVRRAHALHLFLFAGVSALPGRETMPPAQLERRAALVRLSLDLLDATQP</sequence>
<gene>
    <name evidence="2" type="ORF">SAMN05216561_1256</name>
</gene>
<evidence type="ECO:0000313" key="2">
    <source>
        <dbReference type="EMBL" id="SFJ32383.1"/>
    </source>
</evidence>
<dbReference type="InterPro" id="IPR011009">
    <property type="entry name" value="Kinase-like_dom_sf"/>
</dbReference>
<feature type="domain" description="Aminoglycoside phosphotransferase" evidence="1">
    <location>
        <begin position="154"/>
        <end position="297"/>
    </location>
</feature>
<reference evidence="2 3" key="1">
    <citation type="submission" date="2016-10" db="EMBL/GenBank/DDBJ databases">
        <authorList>
            <person name="de Groot N.N."/>
        </authorList>
    </citation>
    <scope>NUCLEOTIDE SEQUENCE [LARGE SCALE GENOMIC DNA]</scope>
    <source>
        <strain evidence="2 3">CGMCC 1.11156</strain>
    </source>
</reference>
<dbReference type="Gene3D" id="3.90.1200.10">
    <property type="match status" value="1"/>
</dbReference>
<evidence type="ECO:0000259" key="1">
    <source>
        <dbReference type="Pfam" id="PF01636"/>
    </source>
</evidence>
<organism evidence="2 3">
    <name type="scientific">Nocardioides psychrotolerans</name>
    <dbReference type="NCBI Taxonomy" id="1005945"/>
    <lineage>
        <taxon>Bacteria</taxon>
        <taxon>Bacillati</taxon>
        <taxon>Actinomycetota</taxon>
        <taxon>Actinomycetes</taxon>
        <taxon>Propionibacteriales</taxon>
        <taxon>Nocardioidaceae</taxon>
        <taxon>Nocardioides</taxon>
    </lineage>
</organism>